<evidence type="ECO:0000259" key="3">
    <source>
        <dbReference type="Pfam" id="PF00535"/>
    </source>
</evidence>
<dbReference type="OrthoDB" id="9815923at2"/>
<accession>A0A1X7PII9</accession>
<evidence type="ECO:0000313" key="5">
    <source>
        <dbReference type="Proteomes" id="UP000193083"/>
    </source>
</evidence>
<dbReference type="PANTHER" id="PTHR43630:SF2">
    <property type="entry name" value="GLYCOSYLTRANSFERASE"/>
    <property type="match status" value="1"/>
</dbReference>
<keyword evidence="5" id="KW-1185">Reference proteome</keyword>
<dbReference type="SUPFAM" id="SSF53448">
    <property type="entry name" value="Nucleotide-diphospho-sugar transferases"/>
    <property type="match status" value="1"/>
</dbReference>
<keyword evidence="2" id="KW-0812">Transmembrane</keyword>
<comment type="similarity">
    <text evidence="1">Belongs to the glycosyltransferase 2 family. WaaE/KdtX subfamily.</text>
</comment>
<evidence type="ECO:0000256" key="2">
    <source>
        <dbReference type="SAM" id="Phobius"/>
    </source>
</evidence>
<dbReference type="RefSeq" id="WP_085466119.1">
    <property type="nucleotide sequence ID" value="NZ_FXBL01000004.1"/>
</dbReference>
<name>A0A1X7PII9_9HYPH</name>
<dbReference type="InterPro" id="IPR029044">
    <property type="entry name" value="Nucleotide-diphossugar_trans"/>
</dbReference>
<protein>
    <submittedName>
        <fullName evidence="4">Glycosyltransferase involved in cell wall bisynthesis</fullName>
    </submittedName>
</protein>
<keyword evidence="2" id="KW-0472">Membrane</keyword>
<dbReference type="CDD" id="cd02511">
    <property type="entry name" value="Beta4Glucosyltransferase"/>
    <property type="match status" value="1"/>
</dbReference>
<proteinExistence type="inferred from homology"/>
<organism evidence="4 5">
    <name type="scientific">Mesorhizobium australicum</name>
    <dbReference type="NCBI Taxonomy" id="536018"/>
    <lineage>
        <taxon>Bacteria</taxon>
        <taxon>Pseudomonadati</taxon>
        <taxon>Pseudomonadota</taxon>
        <taxon>Alphaproteobacteria</taxon>
        <taxon>Hyphomicrobiales</taxon>
        <taxon>Phyllobacteriaceae</taxon>
        <taxon>Mesorhizobium</taxon>
    </lineage>
</organism>
<feature type="transmembrane region" description="Helical" evidence="2">
    <location>
        <begin position="224"/>
        <end position="244"/>
    </location>
</feature>
<dbReference type="AlphaFoldDB" id="A0A1X7PII9"/>
<dbReference type="Gene3D" id="3.90.550.10">
    <property type="entry name" value="Spore Coat Polysaccharide Biosynthesis Protein SpsA, Chain A"/>
    <property type="match status" value="1"/>
</dbReference>
<reference evidence="4 5" key="1">
    <citation type="submission" date="2017-04" db="EMBL/GenBank/DDBJ databases">
        <authorList>
            <person name="Afonso C.L."/>
            <person name="Miller P.J."/>
            <person name="Scott M.A."/>
            <person name="Spackman E."/>
            <person name="Goraichik I."/>
            <person name="Dimitrov K.M."/>
            <person name="Suarez D.L."/>
            <person name="Swayne D.E."/>
        </authorList>
    </citation>
    <scope>NUCLEOTIDE SEQUENCE [LARGE SCALE GENOMIC DNA]</scope>
    <source>
        <strain evidence="4 5">B5P</strain>
    </source>
</reference>
<evidence type="ECO:0000313" key="4">
    <source>
        <dbReference type="EMBL" id="SMH51405.1"/>
    </source>
</evidence>
<keyword evidence="2" id="KW-1133">Transmembrane helix</keyword>
<dbReference type="Proteomes" id="UP000193083">
    <property type="component" value="Unassembled WGS sequence"/>
</dbReference>
<evidence type="ECO:0000256" key="1">
    <source>
        <dbReference type="ARBA" id="ARBA00038494"/>
    </source>
</evidence>
<gene>
    <name evidence="4" type="ORF">SAMN02982922_4427</name>
</gene>
<dbReference type="GO" id="GO:0016740">
    <property type="term" value="F:transferase activity"/>
    <property type="evidence" value="ECO:0007669"/>
    <property type="project" value="UniProtKB-KW"/>
</dbReference>
<dbReference type="EMBL" id="FXBL01000004">
    <property type="protein sequence ID" value="SMH51405.1"/>
    <property type="molecule type" value="Genomic_DNA"/>
</dbReference>
<dbReference type="PANTHER" id="PTHR43630">
    <property type="entry name" value="POLY-BETA-1,6-N-ACETYL-D-GLUCOSAMINE SYNTHASE"/>
    <property type="match status" value="1"/>
</dbReference>
<sequence length="261" mass="29855">MTDIALSAYIICKDEKDFLGDCLESLHGFREIIIVDSGSTDGTLDLIREHQARGVPIKLFEREWPGFAAQKQFALEQCTHPWCFNLDADERLTPELRDWLAKFQPGEQAGIAFKRVDYLPGHGYPPPSVHAQFHPRLVRKERARYDLDLRVHEGLIFDGPVEKVPGPRMLHYRTLSVAEAMEKAIGYAELKARDMRDRGRKASFATMTIRPLGRFIKFYLLQRFFLCGLPGLIYSIEAAIYVFLTEAKLYRKSLGPDAPPE</sequence>
<keyword evidence="4" id="KW-0808">Transferase</keyword>
<dbReference type="InterPro" id="IPR001173">
    <property type="entry name" value="Glyco_trans_2-like"/>
</dbReference>
<dbReference type="Pfam" id="PF00535">
    <property type="entry name" value="Glycos_transf_2"/>
    <property type="match status" value="1"/>
</dbReference>
<feature type="domain" description="Glycosyltransferase 2-like" evidence="3">
    <location>
        <begin position="7"/>
        <end position="127"/>
    </location>
</feature>